<accession>A0A521EUH1</accession>
<dbReference type="AlphaFoldDB" id="A0A521EUH1"/>
<dbReference type="EMBL" id="FXTQ01000005">
    <property type="protein sequence ID" value="SMO87555.1"/>
    <property type="molecule type" value="Genomic_DNA"/>
</dbReference>
<name>A0A521EUH1_9FLAO</name>
<gene>
    <name evidence="1" type="ORF">SAMN06265220_105120</name>
</gene>
<dbReference type="Proteomes" id="UP000319267">
    <property type="component" value="Unassembled WGS sequence"/>
</dbReference>
<dbReference type="RefSeq" id="WP_111377358.1">
    <property type="nucleotide sequence ID" value="NZ_CP043612.1"/>
</dbReference>
<dbReference type="OrthoDB" id="665151at2"/>
<proteinExistence type="predicted"/>
<protein>
    <submittedName>
        <fullName evidence="1">Uncharacterized protein</fullName>
    </submittedName>
</protein>
<reference evidence="1 2" key="1">
    <citation type="submission" date="2017-05" db="EMBL/GenBank/DDBJ databases">
        <authorList>
            <person name="Varghese N."/>
            <person name="Submissions S."/>
        </authorList>
    </citation>
    <scope>NUCLEOTIDE SEQUENCE [LARGE SCALE GENOMIC DNA]</scope>
    <source>
        <strain evidence="1 2">DSM 29982</strain>
    </source>
</reference>
<sequence length="211" mass="25202">MFNFFKRKKRVQLFGWEKELFKNIFTLLGNEYRNFEKQISEGIIESVRFDKDIPDFISFKLNVVLLNKFEIKKEQPFTLRGIQVYDKTSCQYKHLEVEIGYGLILGYSVSEILNFNPDVNKIKIHSAYKIFVENDDFKNILFLFNHEEISLLNTSDIYKIELNGKIYYHLKDLEDGDFIGIDTQKNIYLITHDPFKIALQDNDLNYYLNNY</sequence>
<evidence type="ECO:0000313" key="2">
    <source>
        <dbReference type="Proteomes" id="UP000319267"/>
    </source>
</evidence>
<evidence type="ECO:0000313" key="1">
    <source>
        <dbReference type="EMBL" id="SMO87555.1"/>
    </source>
</evidence>
<keyword evidence="2" id="KW-1185">Reference proteome</keyword>
<organism evidence="1 2">
    <name type="scientific">Flavobacterium nitrogenifigens</name>
    <dbReference type="NCBI Taxonomy" id="1617283"/>
    <lineage>
        <taxon>Bacteria</taxon>
        <taxon>Pseudomonadati</taxon>
        <taxon>Bacteroidota</taxon>
        <taxon>Flavobacteriia</taxon>
        <taxon>Flavobacteriales</taxon>
        <taxon>Flavobacteriaceae</taxon>
        <taxon>Flavobacterium</taxon>
    </lineage>
</organism>